<dbReference type="RefSeq" id="XP_038812435.1">
    <property type="nucleotide sequence ID" value="XM_038950971.1"/>
</dbReference>
<dbReference type="Proteomes" id="UP000783213">
    <property type="component" value="Unassembled WGS sequence"/>
</dbReference>
<comment type="caution">
    <text evidence="2">The sequence shown here is derived from an EMBL/GenBank/DDBJ whole genome shotgun (WGS) entry which is preliminary data.</text>
</comment>
<accession>A0ABQ7ITL9</accession>
<evidence type="ECO:0000256" key="1">
    <source>
        <dbReference type="SAM" id="MobiDB-lite"/>
    </source>
</evidence>
<feature type="region of interest" description="Disordered" evidence="1">
    <location>
        <begin position="31"/>
        <end position="59"/>
    </location>
</feature>
<sequence length="59" mass="6539">MLEFPTTPFDKRLLAPTIIIKNEIERHLGHVGKITDRAKPGNDNGGLLSSDQKQRVASN</sequence>
<dbReference type="GeneID" id="62230125"/>
<reference evidence="2 3" key="1">
    <citation type="journal article" date="2020" name="Genome Biol. Evol.">
        <title>Comparative genomics of Sclerotiniaceae.</title>
        <authorList>
            <person name="Valero Jimenez C.A."/>
            <person name="Steentjes M."/>
            <person name="Scholten O.E."/>
            <person name="Van Kan J.A.L."/>
        </authorList>
    </citation>
    <scope>NUCLEOTIDE SEQUENCE [LARGE SCALE GENOMIC DNA]</scope>
    <source>
        <strain evidence="2 3">B1</strain>
    </source>
</reference>
<proteinExistence type="predicted"/>
<evidence type="ECO:0000313" key="3">
    <source>
        <dbReference type="Proteomes" id="UP000783213"/>
    </source>
</evidence>
<keyword evidence="3" id="KW-1185">Reference proteome</keyword>
<protein>
    <submittedName>
        <fullName evidence="2">Uncharacterized protein</fullName>
    </submittedName>
</protein>
<evidence type="ECO:0000313" key="2">
    <source>
        <dbReference type="EMBL" id="KAF7933642.1"/>
    </source>
</evidence>
<feature type="compositionally biased region" description="Polar residues" evidence="1">
    <location>
        <begin position="47"/>
        <end position="59"/>
    </location>
</feature>
<gene>
    <name evidence="2" type="ORF">EAE98_003351</name>
</gene>
<name>A0ABQ7ITL9_9HELO</name>
<organism evidence="2 3">
    <name type="scientific">Botrytis deweyae</name>
    <dbReference type="NCBI Taxonomy" id="2478750"/>
    <lineage>
        <taxon>Eukaryota</taxon>
        <taxon>Fungi</taxon>
        <taxon>Dikarya</taxon>
        <taxon>Ascomycota</taxon>
        <taxon>Pezizomycotina</taxon>
        <taxon>Leotiomycetes</taxon>
        <taxon>Helotiales</taxon>
        <taxon>Sclerotiniaceae</taxon>
        <taxon>Botrytis</taxon>
    </lineage>
</organism>
<feature type="compositionally biased region" description="Basic and acidic residues" evidence="1">
    <location>
        <begin position="31"/>
        <end position="40"/>
    </location>
</feature>
<dbReference type="EMBL" id="RCSX01000006">
    <property type="protein sequence ID" value="KAF7933642.1"/>
    <property type="molecule type" value="Genomic_DNA"/>
</dbReference>